<evidence type="ECO:0000256" key="2">
    <source>
        <dbReference type="ARBA" id="ARBA00022691"/>
    </source>
</evidence>
<evidence type="ECO:0000256" key="6">
    <source>
        <dbReference type="ARBA" id="ARBA00047941"/>
    </source>
</evidence>
<dbReference type="InterPro" id="IPR026669">
    <property type="entry name" value="Arsenite_MeTrfase-like"/>
</dbReference>
<keyword evidence="2" id="KW-0949">S-adenosyl-L-methionine</keyword>
<evidence type="ECO:0000256" key="1">
    <source>
        <dbReference type="ARBA" id="ARBA00022679"/>
    </source>
</evidence>
<evidence type="ECO:0000259" key="9">
    <source>
        <dbReference type="Pfam" id="PF13847"/>
    </source>
</evidence>
<keyword evidence="1" id="KW-0808">Transferase</keyword>
<dbReference type="EMBL" id="DRCV01000099">
    <property type="protein sequence ID" value="HDK37812.1"/>
    <property type="molecule type" value="Genomic_DNA"/>
</dbReference>
<evidence type="ECO:0000256" key="5">
    <source>
        <dbReference type="ARBA" id="ARBA00034545"/>
    </source>
</evidence>
<dbReference type="CDD" id="cd02440">
    <property type="entry name" value="AdoMet_MTases"/>
    <property type="match status" value="1"/>
</dbReference>
<evidence type="ECO:0000256" key="4">
    <source>
        <dbReference type="ARBA" id="ARBA00034521"/>
    </source>
</evidence>
<gene>
    <name evidence="10" type="ORF">ENG92_02190</name>
</gene>
<evidence type="ECO:0000256" key="7">
    <source>
        <dbReference type="ARBA" id="ARBA00047943"/>
    </source>
</evidence>
<dbReference type="Pfam" id="PF13847">
    <property type="entry name" value="Methyltransf_31"/>
    <property type="match status" value="1"/>
</dbReference>
<comment type="catalytic activity">
    <reaction evidence="6">
        <text>arsenic triglutathione + [thioredoxin]-dithiol + S-adenosyl-L-methionine + 2 H2O = methylarsonous acid + [thioredoxin]-disulfide + 3 glutathione + S-adenosyl-L-homocysteine + H(+)</text>
        <dbReference type="Rhea" id="RHEA:69460"/>
        <dbReference type="Rhea" id="RHEA-COMP:10698"/>
        <dbReference type="Rhea" id="RHEA-COMP:10700"/>
        <dbReference type="ChEBI" id="CHEBI:15377"/>
        <dbReference type="ChEBI" id="CHEBI:15378"/>
        <dbReference type="ChEBI" id="CHEBI:17826"/>
        <dbReference type="ChEBI" id="CHEBI:29950"/>
        <dbReference type="ChEBI" id="CHEBI:50058"/>
        <dbReference type="ChEBI" id="CHEBI:57856"/>
        <dbReference type="ChEBI" id="CHEBI:57925"/>
        <dbReference type="ChEBI" id="CHEBI:59789"/>
        <dbReference type="ChEBI" id="CHEBI:183640"/>
        <dbReference type="EC" id="2.1.1.137"/>
    </reaction>
</comment>
<comment type="catalytic activity">
    <reaction evidence="8">
        <text>arsenic triglutathione + 3 [thioredoxin]-dithiol + 3 S-adenosyl-L-methionine = trimethylarsine + 3 [thioredoxin]-disulfide + 3 glutathione + 3 S-adenosyl-L-homocysteine + 3 H(+)</text>
        <dbReference type="Rhea" id="RHEA:69432"/>
        <dbReference type="Rhea" id="RHEA-COMP:10698"/>
        <dbReference type="Rhea" id="RHEA-COMP:10700"/>
        <dbReference type="ChEBI" id="CHEBI:15378"/>
        <dbReference type="ChEBI" id="CHEBI:27130"/>
        <dbReference type="ChEBI" id="CHEBI:29950"/>
        <dbReference type="ChEBI" id="CHEBI:50058"/>
        <dbReference type="ChEBI" id="CHEBI:57856"/>
        <dbReference type="ChEBI" id="CHEBI:57925"/>
        <dbReference type="ChEBI" id="CHEBI:59789"/>
        <dbReference type="ChEBI" id="CHEBI:183640"/>
        <dbReference type="EC" id="2.1.1.137"/>
    </reaction>
</comment>
<dbReference type="GO" id="GO:0030791">
    <property type="term" value="F:arsenite methyltransferase activity"/>
    <property type="evidence" value="ECO:0007669"/>
    <property type="project" value="UniProtKB-EC"/>
</dbReference>
<dbReference type="InterPro" id="IPR025714">
    <property type="entry name" value="Methyltranfer_dom"/>
</dbReference>
<dbReference type="GO" id="GO:0032259">
    <property type="term" value="P:methylation"/>
    <property type="evidence" value="ECO:0007669"/>
    <property type="project" value="UniProtKB-KW"/>
</dbReference>
<keyword evidence="10" id="KW-0489">Methyltransferase</keyword>
<dbReference type="Gene3D" id="3.40.5.100">
    <property type="match status" value="1"/>
</dbReference>
<comment type="similarity">
    <text evidence="3">Belongs to the methyltransferase superfamily. Arsenite methyltransferase family.</text>
</comment>
<dbReference type="PANTHER" id="PTHR43675:SF8">
    <property type="entry name" value="ARSENITE METHYLTRANSFERASE"/>
    <property type="match status" value="1"/>
</dbReference>
<comment type="caution">
    <text evidence="10">The sequence shown here is derived from an EMBL/GenBank/DDBJ whole genome shotgun (WGS) entry which is preliminary data.</text>
</comment>
<name>A0A831JR49_9GAMM</name>
<dbReference type="PANTHER" id="PTHR43675">
    <property type="entry name" value="ARSENITE METHYLTRANSFERASE"/>
    <property type="match status" value="1"/>
</dbReference>
<evidence type="ECO:0000256" key="8">
    <source>
        <dbReference type="ARBA" id="ARBA00048428"/>
    </source>
</evidence>
<dbReference type="Proteomes" id="UP000885822">
    <property type="component" value="Unassembled WGS sequence"/>
</dbReference>
<feature type="domain" description="Methyltransferase" evidence="9">
    <location>
        <begin position="61"/>
        <end position="213"/>
    </location>
</feature>
<protein>
    <recommendedName>
        <fullName evidence="5">Arsenite methyltransferase</fullName>
        <ecNumber evidence="4">2.1.1.137</ecNumber>
    </recommendedName>
</protein>
<dbReference type="SUPFAM" id="SSF53335">
    <property type="entry name" value="S-adenosyl-L-methionine-dependent methyltransferases"/>
    <property type="match status" value="1"/>
</dbReference>
<evidence type="ECO:0000256" key="3">
    <source>
        <dbReference type="ARBA" id="ARBA00034487"/>
    </source>
</evidence>
<accession>A0A831JR49</accession>
<sequence>MTEEVKFYYGKVLQSSNDLKTDACCTTEAMPGHIKSLMQHIHPEVSSRYYGCGLVVPELLEGCRILDLGSGTGQDVFLLAGLVGEQGEVVGVDMTPEQLEVARRHEAHHQAQFGYNHPNTRFIEGRLEKLLELDLTPASFDVIVSNCVLNLVQDKAAVLQGAFELLKPGGEFYFSDVYADRRLPEALKNDPVLYGECLSGALYWNDFLQLAKASGFADPRLVTDRSLSIDDPEQQEKLGEARFFSATYRLIKLDDLEAFCEDYGQAVRYRGSIPHHPHAFTLDKHHVMETGRIFPVCGNTWRMLHDTRFAPHFEFFGDFSIHYGIFADCGTSLPFDTINKEPNNSGGCC</sequence>
<dbReference type="AlphaFoldDB" id="A0A831JR49"/>
<dbReference type="Gene3D" id="3.40.50.150">
    <property type="entry name" value="Vaccinia Virus protein VP39"/>
    <property type="match status" value="1"/>
</dbReference>
<dbReference type="EC" id="2.1.1.137" evidence="4"/>
<reference evidence="10" key="1">
    <citation type="journal article" date="2020" name="mSystems">
        <title>Genome- and Community-Level Interaction Insights into Carbon Utilization and Element Cycling Functions of Hydrothermarchaeota in Hydrothermal Sediment.</title>
        <authorList>
            <person name="Zhou Z."/>
            <person name="Liu Y."/>
            <person name="Xu W."/>
            <person name="Pan J."/>
            <person name="Luo Z.H."/>
            <person name="Li M."/>
        </authorList>
    </citation>
    <scope>NUCLEOTIDE SEQUENCE [LARGE SCALE GENOMIC DNA]</scope>
    <source>
        <strain evidence="10">HyVt-26</strain>
    </source>
</reference>
<proteinExistence type="inferred from homology"/>
<dbReference type="InterPro" id="IPR029063">
    <property type="entry name" value="SAM-dependent_MTases_sf"/>
</dbReference>
<comment type="catalytic activity">
    <reaction evidence="7">
        <text>arsenic triglutathione + 2 [thioredoxin]-dithiol + 2 S-adenosyl-L-methionine + H2O = dimethylarsinous acid + 2 [thioredoxin]-disulfide + 3 glutathione + 2 S-adenosyl-L-homocysteine + 2 H(+)</text>
        <dbReference type="Rhea" id="RHEA:69464"/>
        <dbReference type="Rhea" id="RHEA-COMP:10698"/>
        <dbReference type="Rhea" id="RHEA-COMP:10700"/>
        <dbReference type="ChEBI" id="CHEBI:15377"/>
        <dbReference type="ChEBI" id="CHEBI:15378"/>
        <dbReference type="ChEBI" id="CHEBI:23808"/>
        <dbReference type="ChEBI" id="CHEBI:29950"/>
        <dbReference type="ChEBI" id="CHEBI:50058"/>
        <dbReference type="ChEBI" id="CHEBI:57856"/>
        <dbReference type="ChEBI" id="CHEBI:57925"/>
        <dbReference type="ChEBI" id="CHEBI:59789"/>
        <dbReference type="ChEBI" id="CHEBI:183640"/>
        <dbReference type="EC" id="2.1.1.137"/>
    </reaction>
</comment>
<organism evidence="10">
    <name type="scientific">Thiolapillus brandeum</name>
    <dbReference type="NCBI Taxonomy" id="1076588"/>
    <lineage>
        <taxon>Bacteria</taxon>
        <taxon>Pseudomonadati</taxon>
        <taxon>Pseudomonadota</taxon>
        <taxon>Gammaproteobacteria</taxon>
        <taxon>Chromatiales</taxon>
        <taxon>Sedimenticolaceae</taxon>
        <taxon>Thiolapillus</taxon>
    </lineage>
</organism>
<evidence type="ECO:0000313" key="10">
    <source>
        <dbReference type="EMBL" id="HDK37812.1"/>
    </source>
</evidence>